<dbReference type="AlphaFoldDB" id="A0A1L6J5L3"/>
<dbReference type="STRING" id="93064.BRX40_00845"/>
<dbReference type="GO" id="GO:0003677">
    <property type="term" value="F:DNA binding"/>
    <property type="evidence" value="ECO:0007669"/>
    <property type="project" value="InterPro"/>
</dbReference>
<dbReference type="Gene3D" id="3.10.50.30">
    <property type="entry name" value="Transcription elongation factor, GreA/GreB, C-terminal domain"/>
    <property type="match status" value="1"/>
</dbReference>
<dbReference type="InterPro" id="IPR001437">
    <property type="entry name" value="Tscrpt_elong_fac_GreA/B_C"/>
</dbReference>
<reference evidence="6 7" key="3">
    <citation type="submission" date="2018-07" db="EMBL/GenBank/DDBJ databases">
        <title>Genomic and Epidemiologic Investigation of an Indolent Hospital Outbreak.</title>
        <authorList>
            <person name="Johnson R.C."/>
            <person name="Deming C."/>
            <person name="Conlan S."/>
            <person name="Zellmer C.J."/>
            <person name="Michelin A.V."/>
            <person name="Lee-Lin S."/>
            <person name="Thomas P.J."/>
            <person name="Park M."/>
            <person name="Weingarten R.A."/>
            <person name="Less J."/>
            <person name="Dekker J.P."/>
            <person name="Frank K.M."/>
            <person name="Musser K.A."/>
            <person name="Mcquiston J.R."/>
            <person name="Henderson D.K."/>
            <person name="Lau A.F."/>
            <person name="Palmore T.N."/>
            <person name="Segre J.A."/>
        </authorList>
    </citation>
    <scope>NUCLEOTIDE SEQUENCE [LARGE SCALE GENOMIC DNA]</scope>
    <source>
        <strain evidence="4 7">SK-CDC1_0717</strain>
        <strain evidence="3 6">SK-NIH.Env10_0317</strain>
    </source>
</reference>
<reference evidence="5" key="2">
    <citation type="submission" date="2016-12" db="EMBL/GenBank/DDBJ databases">
        <title>Whole genome sequencing of Sphingomonas sp. ABOJV.</title>
        <authorList>
            <person name="Conlan S."/>
            <person name="Thomas P.J."/>
            <person name="Mullikin J."/>
            <person name="Palmore T.N."/>
            <person name="Frank K.M."/>
            <person name="Segre J.A."/>
        </authorList>
    </citation>
    <scope>NUCLEOTIDE SEQUENCE [LARGE SCALE GENOMIC DNA]</scope>
    <source>
        <strain evidence="5">ABOJV</strain>
    </source>
</reference>
<feature type="domain" description="Transcription elongation factor GreA/GreB C-terminal" evidence="1">
    <location>
        <begin position="82"/>
        <end position="143"/>
    </location>
</feature>
<dbReference type="PANTHER" id="PTHR30437">
    <property type="entry name" value="TRANSCRIPTION ELONGATION FACTOR GREA"/>
    <property type="match status" value="1"/>
</dbReference>
<dbReference type="Pfam" id="PF01272">
    <property type="entry name" value="GreA_GreB"/>
    <property type="match status" value="1"/>
</dbReference>
<dbReference type="Proteomes" id="UP000287746">
    <property type="component" value="Unassembled WGS sequence"/>
</dbReference>
<dbReference type="Proteomes" id="UP000286681">
    <property type="component" value="Unassembled WGS sequence"/>
</dbReference>
<dbReference type="Proteomes" id="UP000185161">
    <property type="component" value="Chromosome"/>
</dbReference>
<dbReference type="GO" id="GO:0016301">
    <property type="term" value="F:kinase activity"/>
    <property type="evidence" value="ECO:0007669"/>
    <property type="project" value="UniProtKB-KW"/>
</dbReference>
<dbReference type="GO" id="GO:0032784">
    <property type="term" value="P:regulation of DNA-templated transcription elongation"/>
    <property type="evidence" value="ECO:0007669"/>
    <property type="project" value="InterPro"/>
</dbReference>
<evidence type="ECO:0000313" key="2">
    <source>
        <dbReference type="EMBL" id="APR51164.1"/>
    </source>
</evidence>
<keyword evidence="2" id="KW-0808">Transferase</keyword>
<reference evidence="2" key="1">
    <citation type="submission" date="2016-12" db="EMBL/GenBank/DDBJ databases">
        <title>Whole genome sequencing of Sphingomonas koreensis.</title>
        <authorList>
            <person name="Conlan S."/>
            <person name="Thomas P.J."/>
            <person name="Mullikin J."/>
            <person name="Palmore T.N."/>
            <person name="Frank K.M."/>
            <person name="Segre J.A."/>
        </authorList>
    </citation>
    <scope>NUCLEOTIDE SEQUENCE</scope>
    <source>
        <strain evidence="2">ABOJV</strain>
    </source>
</reference>
<evidence type="ECO:0000313" key="4">
    <source>
        <dbReference type="EMBL" id="RSY85448.1"/>
    </source>
</evidence>
<dbReference type="GO" id="GO:0070063">
    <property type="term" value="F:RNA polymerase binding"/>
    <property type="evidence" value="ECO:0007669"/>
    <property type="project" value="InterPro"/>
</dbReference>
<dbReference type="InterPro" id="IPR036953">
    <property type="entry name" value="GreA/GreB_C_sf"/>
</dbReference>
<dbReference type="SUPFAM" id="SSF54534">
    <property type="entry name" value="FKBP-like"/>
    <property type="match status" value="1"/>
</dbReference>
<name>A0A1L6J5L3_9SPHN</name>
<dbReference type="EMBL" id="CP018820">
    <property type="protein sequence ID" value="APR51164.1"/>
    <property type="molecule type" value="Genomic_DNA"/>
</dbReference>
<sequence>MSVAFRRESDEEHKEPRFELPIPAGPNLVTARGLALIDRRVAELEAAIAAETEDEARETLRRDLRYWHTRQTTAELAPVPGDDMVAIGSRVRFRLNGRERQIDIVGADEADPAADRIAFQAPLAAAMLGAEPGEHVDFNGRAEAIAVIATQAIPGGG</sequence>
<gene>
    <name evidence="2" type="ORF">BRX40_00845</name>
    <name evidence="3" type="ORF">CA257_16340</name>
    <name evidence="4" type="ORF">DAH66_10265</name>
</gene>
<dbReference type="EMBL" id="QQYZ01000008">
    <property type="protein sequence ID" value="RSY85448.1"/>
    <property type="molecule type" value="Genomic_DNA"/>
</dbReference>
<evidence type="ECO:0000313" key="6">
    <source>
        <dbReference type="Proteomes" id="UP000286681"/>
    </source>
</evidence>
<dbReference type="KEGG" id="skr:BRX40_00845"/>
<dbReference type="OrthoDB" id="8537952at2"/>
<dbReference type="InterPro" id="IPR023459">
    <property type="entry name" value="Tscrpt_elong_fac_GreA/B_fam"/>
</dbReference>
<evidence type="ECO:0000313" key="5">
    <source>
        <dbReference type="Proteomes" id="UP000185161"/>
    </source>
</evidence>
<dbReference type="PANTHER" id="PTHR30437:SF4">
    <property type="entry name" value="TRANSCRIPTION ELONGATION FACTOR GREA"/>
    <property type="match status" value="1"/>
</dbReference>
<keyword evidence="5" id="KW-1185">Reference proteome</keyword>
<keyword evidence="2" id="KW-0418">Kinase</keyword>
<proteinExistence type="predicted"/>
<dbReference type="GeneID" id="44131098"/>
<dbReference type="EMBL" id="QQWO01000015">
    <property type="protein sequence ID" value="RSV00652.1"/>
    <property type="molecule type" value="Genomic_DNA"/>
</dbReference>
<dbReference type="GO" id="GO:0006354">
    <property type="term" value="P:DNA-templated transcription elongation"/>
    <property type="evidence" value="ECO:0007669"/>
    <property type="project" value="TreeGrafter"/>
</dbReference>
<protein>
    <submittedName>
        <fullName evidence="2">Nucleoside-diphosphate kinase</fullName>
    </submittedName>
</protein>
<organism evidence="2 5">
    <name type="scientific">Sphingomonas koreensis</name>
    <dbReference type="NCBI Taxonomy" id="93064"/>
    <lineage>
        <taxon>Bacteria</taxon>
        <taxon>Pseudomonadati</taxon>
        <taxon>Pseudomonadota</taxon>
        <taxon>Alphaproteobacteria</taxon>
        <taxon>Sphingomonadales</taxon>
        <taxon>Sphingomonadaceae</taxon>
        <taxon>Sphingomonas</taxon>
    </lineage>
</organism>
<dbReference type="RefSeq" id="WP_075150346.1">
    <property type="nucleotide sequence ID" value="NZ_CP018820.1"/>
</dbReference>
<accession>A0A1L6J5L3</accession>
<evidence type="ECO:0000259" key="1">
    <source>
        <dbReference type="Pfam" id="PF01272"/>
    </source>
</evidence>
<evidence type="ECO:0000313" key="3">
    <source>
        <dbReference type="EMBL" id="RSV00652.1"/>
    </source>
</evidence>
<evidence type="ECO:0000313" key="7">
    <source>
        <dbReference type="Proteomes" id="UP000287746"/>
    </source>
</evidence>